<keyword evidence="3" id="KW-0285">Flavoprotein</keyword>
<dbReference type="SUPFAM" id="SSF54373">
    <property type="entry name" value="FAD-linked reductases, C-terminal domain"/>
    <property type="match status" value="1"/>
</dbReference>
<keyword evidence="4" id="KW-0274">FAD</keyword>
<feature type="domain" description="Glucose-methanol-choline oxidoreductase N-terminal" evidence="6">
    <location>
        <begin position="310"/>
        <end position="324"/>
    </location>
</feature>
<comment type="caution">
    <text evidence="7">The sequence shown here is derived from an EMBL/GenBank/DDBJ whole genome shotgun (WGS) entry which is preliminary data.</text>
</comment>
<evidence type="ECO:0000256" key="2">
    <source>
        <dbReference type="ARBA" id="ARBA00010790"/>
    </source>
</evidence>
<evidence type="ECO:0000313" key="7">
    <source>
        <dbReference type="EMBL" id="KAK7459558.1"/>
    </source>
</evidence>
<evidence type="ECO:0000256" key="3">
    <source>
        <dbReference type="ARBA" id="ARBA00022630"/>
    </source>
</evidence>
<evidence type="ECO:0000256" key="4">
    <source>
        <dbReference type="ARBA" id="ARBA00022827"/>
    </source>
</evidence>
<dbReference type="InterPro" id="IPR007867">
    <property type="entry name" value="GMC_OxRtase_C"/>
</dbReference>
<keyword evidence="8" id="KW-1185">Reference proteome</keyword>
<evidence type="ECO:0000256" key="1">
    <source>
        <dbReference type="ARBA" id="ARBA00001974"/>
    </source>
</evidence>
<feature type="compositionally biased region" description="Polar residues" evidence="5">
    <location>
        <begin position="167"/>
        <end position="183"/>
    </location>
</feature>
<dbReference type="InterPro" id="IPR000172">
    <property type="entry name" value="GMC_OxRdtase_N"/>
</dbReference>
<dbReference type="PANTHER" id="PTHR11552">
    <property type="entry name" value="GLUCOSE-METHANOL-CHOLINE GMC OXIDOREDUCTASE"/>
    <property type="match status" value="1"/>
</dbReference>
<comment type="cofactor">
    <cofactor evidence="1">
        <name>FAD</name>
        <dbReference type="ChEBI" id="CHEBI:57692"/>
    </cofactor>
</comment>
<dbReference type="EMBL" id="JBANRG010000016">
    <property type="protein sequence ID" value="KAK7459558.1"/>
    <property type="molecule type" value="Genomic_DNA"/>
</dbReference>
<sequence length="628" mass="67735">MYNLVQNLSFALILSVLPTVYATLYLSPAFLPRKEYDFIVVGAGTAGNVIANRLSEDSSKTVLVIEAGLDDTGILPIKVPALATLNQQTLVDWNFTTIPQPGLNNRSITVPRGFVLGGTSSINFMIWTRGSSELWDQYAETTGDNGWSWDAMEPYWQKVSTLVEPTANPSTPSADDPTLSNGNGPVLVNLPNWPTPLDSKAGNASKLLQETDSRWKYTQDMNAGDSMGFGLNQENAGHGERSSSATAYLHPALDSRSNLDVLILSRATRLLQDTTNNTGDPIFNIIEVGQSRNGPRFKIRAAQEIVLSAGSIGTPHLLLLSGIGPKDELEAKDIDVVVDSPGVGKLASQAQQLGWYLIRYIKGKNLCDHPLLPTYYEVNSTDTFDGVLRDPLVAAGALAQWTLERKGVLSSAPSNVIGFLRVPDDLLEGTTDPASGPSTPHIELIFANGFAPIGNIPQPSSGNYMTLLTAVVSPKSSGQLTLDSATGATFTDPIIDYQLFSNDFDVRAMVQTLKDSETFLSTEPWTENGFIIGPYGDLADATTDEKKIEYIRNNGMTVYHPVGTAKMGKDGDEMAVTDSRLRVKGVKGIRVVDASVFPNLPECHPTAPILALAERAAAMIKEDNGMEA</sequence>
<gene>
    <name evidence="7" type="ORF">VKT23_009540</name>
</gene>
<dbReference type="Proteomes" id="UP001498398">
    <property type="component" value="Unassembled WGS sequence"/>
</dbReference>
<dbReference type="Gene3D" id="3.30.560.10">
    <property type="entry name" value="Glucose Oxidase, domain 3"/>
    <property type="match status" value="1"/>
</dbReference>
<dbReference type="PANTHER" id="PTHR11552:SF147">
    <property type="entry name" value="CHOLINE DEHYDROGENASE, MITOCHONDRIAL"/>
    <property type="match status" value="1"/>
</dbReference>
<reference evidence="7 8" key="1">
    <citation type="submission" date="2024-01" db="EMBL/GenBank/DDBJ databases">
        <title>A draft genome for the cacao thread blight pathogen Marasmiellus scandens.</title>
        <authorList>
            <person name="Baruah I.K."/>
            <person name="Leung J."/>
            <person name="Bukari Y."/>
            <person name="Amoako-Attah I."/>
            <person name="Meinhardt L.W."/>
            <person name="Bailey B.A."/>
            <person name="Cohen S.P."/>
        </authorList>
    </citation>
    <scope>NUCLEOTIDE SEQUENCE [LARGE SCALE GENOMIC DNA]</scope>
    <source>
        <strain evidence="7 8">GH-19</strain>
    </source>
</reference>
<dbReference type="Pfam" id="PF05199">
    <property type="entry name" value="GMC_oxred_C"/>
    <property type="match status" value="1"/>
</dbReference>
<evidence type="ECO:0000259" key="6">
    <source>
        <dbReference type="PROSITE" id="PS00624"/>
    </source>
</evidence>
<dbReference type="InterPro" id="IPR036188">
    <property type="entry name" value="FAD/NAD-bd_sf"/>
</dbReference>
<proteinExistence type="inferred from homology"/>
<accession>A0ABR1JEX2</accession>
<evidence type="ECO:0000313" key="8">
    <source>
        <dbReference type="Proteomes" id="UP001498398"/>
    </source>
</evidence>
<protein>
    <recommendedName>
        <fullName evidence="6">Glucose-methanol-choline oxidoreductase N-terminal domain-containing protein</fullName>
    </recommendedName>
</protein>
<dbReference type="InterPro" id="IPR012132">
    <property type="entry name" value="GMC_OxRdtase"/>
</dbReference>
<dbReference type="SUPFAM" id="SSF51905">
    <property type="entry name" value="FAD/NAD(P)-binding domain"/>
    <property type="match status" value="1"/>
</dbReference>
<dbReference type="PIRSF" id="PIRSF000137">
    <property type="entry name" value="Alcohol_oxidase"/>
    <property type="match status" value="1"/>
</dbReference>
<name>A0ABR1JEX2_9AGAR</name>
<evidence type="ECO:0000256" key="5">
    <source>
        <dbReference type="SAM" id="MobiDB-lite"/>
    </source>
</evidence>
<dbReference type="PROSITE" id="PS00624">
    <property type="entry name" value="GMC_OXRED_2"/>
    <property type="match status" value="1"/>
</dbReference>
<dbReference type="Gene3D" id="3.50.50.60">
    <property type="entry name" value="FAD/NAD(P)-binding domain"/>
    <property type="match status" value="1"/>
</dbReference>
<dbReference type="Pfam" id="PF00732">
    <property type="entry name" value="GMC_oxred_N"/>
    <property type="match status" value="1"/>
</dbReference>
<comment type="similarity">
    <text evidence="2">Belongs to the GMC oxidoreductase family.</text>
</comment>
<organism evidence="7 8">
    <name type="scientific">Marasmiellus scandens</name>
    <dbReference type="NCBI Taxonomy" id="2682957"/>
    <lineage>
        <taxon>Eukaryota</taxon>
        <taxon>Fungi</taxon>
        <taxon>Dikarya</taxon>
        <taxon>Basidiomycota</taxon>
        <taxon>Agaricomycotina</taxon>
        <taxon>Agaricomycetes</taxon>
        <taxon>Agaricomycetidae</taxon>
        <taxon>Agaricales</taxon>
        <taxon>Marasmiineae</taxon>
        <taxon>Omphalotaceae</taxon>
        <taxon>Marasmiellus</taxon>
    </lineage>
</organism>
<feature type="region of interest" description="Disordered" evidence="5">
    <location>
        <begin position="164"/>
        <end position="185"/>
    </location>
</feature>